<dbReference type="AlphaFoldDB" id="T5ANN2"/>
<dbReference type="Gene3D" id="3.40.50.150">
    <property type="entry name" value="Vaccinia Virus protein VP39"/>
    <property type="match status" value="1"/>
</dbReference>
<proteinExistence type="inferred from homology"/>
<dbReference type="InterPro" id="IPR051654">
    <property type="entry name" value="Meroterpenoid_MTases"/>
</dbReference>
<evidence type="ECO:0000256" key="2">
    <source>
        <dbReference type="ARBA" id="ARBA00022679"/>
    </source>
</evidence>
<dbReference type="PANTHER" id="PTHR35897">
    <property type="entry name" value="METHYLTRANSFERASE AUSD"/>
    <property type="match status" value="1"/>
</dbReference>
<evidence type="ECO:0000313" key="5">
    <source>
        <dbReference type="EMBL" id="EQL04184.1"/>
    </source>
</evidence>
<comment type="pathway">
    <text evidence="1">Secondary metabolite biosynthesis.</text>
</comment>
<name>T5ANN2_OPHSC</name>
<evidence type="ECO:0000256" key="4">
    <source>
        <dbReference type="ARBA" id="ARBA00038314"/>
    </source>
</evidence>
<dbReference type="eggNOG" id="ENOG502S9MA">
    <property type="taxonomic scope" value="Eukaryota"/>
</dbReference>
<evidence type="ECO:0008006" key="7">
    <source>
        <dbReference type="Google" id="ProtNLM"/>
    </source>
</evidence>
<keyword evidence="2" id="KW-0808">Transferase</keyword>
<dbReference type="GO" id="GO:0016740">
    <property type="term" value="F:transferase activity"/>
    <property type="evidence" value="ECO:0007669"/>
    <property type="project" value="UniProtKB-KW"/>
</dbReference>
<evidence type="ECO:0000313" key="6">
    <source>
        <dbReference type="Proteomes" id="UP000019374"/>
    </source>
</evidence>
<evidence type="ECO:0000256" key="3">
    <source>
        <dbReference type="ARBA" id="ARBA00022691"/>
    </source>
</evidence>
<evidence type="ECO:0000256" key="1">
    <source>
        <dbReference type="ARBA" id="ARBA00005179"/>
    </source>
</evidence>
<dbReference type="EMBL" id="KE652175">
    <property type="protein sequence ID" value="EQL04184.1"/>
    <property type="molecule type" value="Genomic_DNA"/>
</dbReference>
<organism evidence="5 6">
    <name type="scientific">Ophiocordyceps sinensis (strain Co18 / CGMCC 3.14243)</name>
    <name type="common">Yarsagumba caterpillar fungus</name>
    <name type="synonym">Hirsutella sinensis</name>
    <dbReference type="NCBI Taxonomy" id="911162"/>
    <lineage>
        <taxon>Eukaryota</taxon>
        <taxon>Fungi</taxon>
        <taxon>Dikarya</taxon>
        <taxon>Ascomycota</taxon>
        <taxon>Pezizomycotina</taxon>
        <taxon>Sordariomycetes</taxon>
        <taxon>Hypocreomycetidae</taxon>
        <taxon>Hypocreales</taxon>
        <taxon>Ophiocordycipitaceae</taxon>
        <taxon>Ophiocordyceps</taxon>
    </lineage>
</organism>
<dbReference type="Proteomes" id="UP000019374">
    <property type="component" value="Unassembled WGS sequence"/>
</dbReference>
<reference evidence="5 6" key="1">
    <citation type="journal article" date="2013" name="Chin. Sci. Bull.">
        <title>Genome survey uncovers the secrets of sex and lifestyle in caterpillar fungus.</title>
        <authorList>
            <person name="Hu X."/>
            <person name="Zhang Y."/>
            <person name="Xiao G."/>
            <person name="Zheng P."/>
            <person name="Xia Y."/>
            <person name="Zhang X."/>
            <person name="St Leger R.J."/>
            <person name="Liu X."/>
            <person name="Wang C."/>
        </authorList>
    </citation>
    <scope>NUCLEOTIDE SEQUENCE [LARGE SCALE GENOMIC DNA]</scope>
    <source>
        <strain evidence="6">Co18 / CGMCC 3.14243</strain>
        <tissue evidence="5">Fruit-body</tissue>
    </source>
</reference>
<dbReference type="InterPro" id="IPR029063">
    <property type="entry name" value="SAM-dependent_MTases_sf"/>
</dbReference>
<dbReference type="OrthoDB" id="2094832at2759"/>
<dbReference type="SUPFAM" id="SSF53335">
    <property type="entry name" value="S-adenosyl-L-methionine-dependent methyltransferases"/>
    <property type="match status" value="1"/>
</dbReference>
<dbReference type="HOGENOM" id="CLU_051542_0_0_1"/>
<comment type="similarity">
    <text evidence="4">Belongs to the class I-like SAM-binding methyltransferase superfamily.</text>
</comment>
<sequence>MDVIEVQRWAYVQDLPSDIDPVRHLLRTYSRIPEEHVDSHLRRVREDAWNVAHCPFLGRWKFLRLYDSRDPCYQQVVFRLSVSGSRDVFLDLGCCVGQVLRQLRVAGVQGPRLIGTDVQPRFVDIGYDLFRDRDHLGASFVIGDMVDPDDNRLDELRGKVTIIYAGSFFHLFNWTQQLFIGKRLVSFLKPSTRNALIYGRHVGTTRPGEPSASMASPYLHDENSFQRLWDEIGQLTKTKWKVEMEIIGELTGPSHRVEKGSRPMNFTVYQIS</sequence>
<accession>T5ANN2</accession>
<dbReference type="PANTHER" id="PTHR35897:SF1">
    <property type="entry name" value="METHYLTRANSFERASE AUSD"/>
    <property type="match status" value="1"/>
</dbReference>
<keyword evidence="3" id="KW-0949">S-adenosyl-L-methionine</keyword>
<gene>
    <name evidence="5" type="ORF">OCS_00084</name>
</gene>
<protein>
    <recommendedName>
        <fullName evidence="7">Methyltransferase domain-containing protein</fullName>
    </recommendedName>
</protein>